<name>A0A6A7B382_9PLEO</name>
<dbReference type="Gene3D" id="3.40.1090.10">
    <property type="entry name" value="Cytosolic phospholipase A2 catalytic domain"/>
    <property type="match status" value="1"/>
</dbReference>
<dbReference type="InterPro" id="IPR002641">
    <property type="entry name" value="PNPLA_dom"/>
</dbReference>
<feature type="active site" description="Proton acceptor" evidence="4">
    <location>
        <position position="261"/>
    </location>
</feature>
<dbReference type="SUPFAM" id="SSF52151">
    <property type="entry name" value="FabD/lysophospholipase-like"/>
    <property type="match status" value="1"/>
</dbReference>
<accession>A0A6A7B382</accession>
<feature type="compositionally biased region" description="Basic and acidic residues" evidence="5">
    <location>
        <begin position="452"/>
        <end position="461"/>
    </location>
</feature>
<evidence type="ECO:0000256" key="5">
    <source>
        <dbReference type="SAM" id="MobiDB-lite"/>
    </source>
</evidence>
<dbReference type="Pfam" id="PF01734">
    <property type="entry name" value="Patatin"/>
    <property type="match status" value="1"/>
</dbReference>
<dbReference type="GO" id="GO:0047499">
    <property type="term" value="F:calcium-independent phospholipase A2 activity"/>
    <property type="evidence" value="ECO:0007669"/>
    <property type="project" value="TreeGrafter"/>
</dbReference>
<dbReference type="InterPro" id="IPR016035">
    <property type="entry name" value="Acyl_Trfase/lysoPLipase"/>
</dbReference>
<feature type="active site" description="Nucleophile" evidence="4">
    <location>
        <position position="95"/>
    </location>
</feature>
<feature type="domain" description="PNPLA" evidence="6">
    <location>
        <begin position="1"/>
        <end position="275"/>
    </location>
</feature>
<dbReference type="PROSITE" id="PS51635">
    <property type="entry name" value="PNPLA"/>
    <property type="match status" value="1"/>
</dbReference>
<feature type="non-terminal residue" evidence="7">
    <location>
        <position position="1"/>
    </location>
</feature>
<dbReference type="GO" id="GO:0016020">
    <property type="term" value="C:membrane"/>
    <property type="evidence" value="ECO:0007669"/>
    <property type="project" value="TreeGrafter"/>
</dbReference>
<dbReference type="PANTHER" id="PTHR24185">
    <property type="entry name" value="CALCIUM-INDEPENDENT PHOSPHOLIPASE A2-GAMMA"/>
    <property type="match status" value="1"/>
</dbReference>
<protein>
    <submittedName>
        <fullName evidence="7">FabD/lysophospholipase-like protein</fullName>
    </submittedName>
</protein>
<feature type="short sequence motif" description="DGA/G" evidence="4">
    <location>
        <begin position="261"/>
        <end position="263"/>
    </location>
</feature>
<dbReference type="GO" id="GO:0016042">
    <property type="term" value="P:lipid catabolic process"/>
    <property type="evidence" value="ECO:0007669"/>
    <property type="project" value="UniProtKB-UniRule"/>
</dbReference>
<dbReference type="PANTHER" id="PTHR24185:SF1">
    <property type="entry name" value="CALCIUM-INDEPENDENT PHOSPHOLIPASE A2-GAMMA"/>
    <property type="match status" value="1"/>
</dbReference>
<evidence type="ECO:0000313" key="8">
    <source>
        <dbReference type="Proteomes" id="UP000799423"/>
    </source>
</evidence>
<evidence type="ECO:0000256" key="2">
    <source>
        <dbReference type="ARBA" id="ARBA00022963"/>
    </source>
</evidence>
<evidence type="ECO:0000259" key="6">
    <source>
        <dbReference type="PROSITE" id="PS51635"/>
    </source>
</evidence>
<feature type="short sequence motif" description="GXSXG" evidence="4">
    <location>
        <begin position="93"/>
        <end position="97"/>
    </location>
</feature>
<keyword evidence="2 4" id="KW-0442">Lipid degradation</keyword>
<feature type="region of interest" description="Disordered" evidence="5">
    <location>
        <begin position="452"/>
        <end position="477"/>
    </location>
</feature>
<keyword evidence="3 4" id="KW-0443">Lipid metabolism</keyword>
<dbReference type="Proteomes" id="UP000799423">
    <property type="component" value="Unassembled WGS sequence"/>
</dbReference>
<dbReference type="GO" id="GO:0019369">
    <property type="term" value="P:arachidonate metabolic process"/>
    <property type="evidence" value="ECO:0007669"/>
    <property type="project" value="TreeGrafter"/>
</dbReference>
<sequence>ISADGGGIRGYWTLLVLERLVEYIAVEEESYIGVGTSEANGGSTSAQTPHPHSFYPMPFPENVVHHEGVVKPYEELSPAERFLPCHYFDYICGSSTGGYYETLSHSVFGKPRLISQRSIGVVQRSKYSAQSMEDVFKDVTRRRCEGSARTMHNFTPPSFGPSIEGTCATLVIFHHFSHMVTTLRKTKTEKGINPETLYLIRSYDNDPDPRPVHHMNKNYGQAEKMKIWQVARAATAAPMYFSELKVTLQEGDGRHEAYFTDGGFGAANNPTQAAYEDLEAKFKSKAFIGAVVSLGTARARDHSTSHGIIRRVKKFANVATDPRPVAEFMLSRGLRHYWRFNDEDGIQVDLDEWKPNGWLTKQEMRGSKTLKKIQDAFHRWTGQMDTQNRLKACAKLLVDRRRERTVDLSRWQRLAVRAEEYKCRHRLCTEDKFDTLYRFEVHWHQEHMNQEDASECERPSFKEWQYQKPNGQHPPRR</sequence>
<evidence type="ECO:0000256" key="1">
    <source>
        <dbReference type="ARBA" id="ARBA00022801"/>
    </source>
</evidence>
<organism evidence="7 8">
    <name type="scientific">Plenodomus tracheiphilus IPT5</name>
    <dbReference type="NCBI Taxonomy" id="1408161"/>
    <lineage>
        <taxon>Eukaryota</taxon>
        <taxon>Fungi</taxon>
        <taxon>Dikarya</taxon>
        <taxon>Ascomycota</taxon>
        <taxon>Pezizomycotina</taxon>
        <taxon>Dothideomycetes</taxon>
        <taxon>Pleosporomycetidae</taxon>
        <taxon>Pleosporales</taxon>
        <taxon>Pleosporineae</taxon>
        <taxon>Leptosphaeriaceae</taxon>
        <taxon>Plenodomus</taxon>
    </lineage>
</organism>
<evidence type="ECO:0000256" key="3">
    <source>
        <dbReference type="ARBA" id="ARBA00023098"/>
    </source>
</evidence>
<evidence type="ECO:0000256" key="4">
    <source>
        <dbReference type="PROSITE-ProRule" id="PRU01161"/>
    </source>
</evidence>
<dbReference type="AlphaFoldDB" id="A0A6A7B382"/>
<feature type="short sequence motif" description="GXGXXG" evidence="4">
    <location>
        <begin position="5"/>
        <end position="10"/>
    </location>
</feature>
<keyword evidence="8" id="KW-1185">Reference proteome</keyword>
<reference evidence="7" key="1">
    <citation type="submission" date="2020-01" db="EMBL/GenBank/DDBJ databases">
        <authorList>
            <consortium name="DOE Joint Genome Institute"/>
            <person name="Haridas S."/>
            <person name="Albert R."/>
            <person name="Binder M."/>
            <person name="Bloem J."/>
            <person name="Labutti K."/>
            <person name="Salamov A."/>
            <person name="Andreopoulos B."/>
            <person name="Baker S.E."/>
            <person name="Barry K."/>
            <person name="Bills G."/>
            <person name="Bluhm B.H."/>
            <person name="Cannon C."/>
            <person name="Castanera R."/>
            <person name="Culley D.E."/>
            <person name="Daum C."/>
            <person name="Ezra D."/>
            <person name="Gonzalez J.B."/>
            <person name="Henrissat B."/>
            <person name="Kuo A."/>
            <person name="Liang C."/>
            <person name="Lipzen A."/>
            <person name="Lutzoni F."/>
            <person name="Magnuson J."/>
            <person name="Mondo S."/>
            <person name="Nolan M."/>
            <person name="Ohm R."/>
            <person name="Pangilinan J."/>
            <person name="Park H.-J."/>
            <person name="Ramirez L."/>
            <person name="Alfaro M."/>
            <person name="Sun H."/>
            <person name="Tritt A."/>
            <person name="Yoshinaga Y."/>
            <person name="Zwiers L.-H."/>
            <person name="Turgeon B.G."/>
            <person name="Goodwin S.B."/>
            <person name="Spatafora J.W."/>
            <person name="Crous P.W."/>
            <person name="Grigoriev I.V."/>
        </authorList>
    </citation>
    <scope>NUCLEOTIDE SEQUENCE</scope>
    <source>
        <strain evidence="7">IPT5</strain>
    </source>
</reference>
<proteinExistence type="predicted"/>
<evidence type="ECO:0000313" key="7">
    <source>
        <dbReference type="EMBL" id="KAF2849951.1"/>
    </source>
</evidence>
<gene>
    <name evidence="7" type="ORF">T440DRAFT_398013</name>
</gene>
<dbReference type="EMBL" id="MU006309">
    <property type="protein sequence ID" value="KAF2849951.1"/>
    <property type="molecule type" value="Genomic_DNA"/>
</dbReference>
<dbReference type="GO" id="GO:0046486">
    <property type="term" value="P:glycerolipid metabolic process"/>
    <property type="evidence" value="ECO:0007669"/>
    <property type="project" value="UniProtKB-ARBA"/>
</dbReference>
<dbReference type="OrthoDB" id="626167at2759"/>
<keyword evidence="1 4" id="KW-0378">Hydrolase</keyword>